<dbReference type="GO" id="GO:0052324">
    <property type="term" value="P:plant-type cell wall cellulose biosynthetic process"/>
    <property type="evidence" value="ECO:0007669"/>
    <property type="project" value="TreeGrafter"/>
</dbReference>
<reference evidence="4" key="2">
    <citation type="submission" date="2023-05" db="EMBL/GenBank/DDBJ databases">
        <authorList>
            <person name="Schelkunov M.I."/>
        </authorList>
    </citation>
    <scope>NUCLEOTIDE SEQUENCE</scope>
    <source>
        <strain evidence="4">Hsosn_3</strain>
        <tissue evidence="4">Leaf</tissue>
    </source>
</reference>
<keyword evidence="5" id="KW-1185">Reference proteome</keyword>
<dbReference type="GO" id="GO:0010215">
    <property type="term" value="P:cellulose microfibril organization"/>
    <property type="evidence" value="ECO:0007669"/>
    <property type="project" value="InterPro"/>
</dbReference>
<proteinExistence type="inferred from homology"/>
<dbReference type="GO" id="GO:0005886">
    <property type="term" value="C:plasma membrane"/>
    <property type="evidence" value="ECO:0007669"/>
    <property type="project" value="TreeGrafter"/>
</dbReference>
<sequence length="242" mass="26722">MVGAKTTQQGNCSKYAENVPHSCKKDPTVVDLLPGTPYNQQIANCCKGGILSSLLQDLSNAASSFQLTVGEAGTDNKSVKVPRNFTLKAPGPGYTCGPAKIVKPTIFITPDGRRMTRALMTWNVTCTYIFTVPGSENSHLLCFFVIFLQQNYSSLPFMCLFGKWFQREAAKKMEENLKAGAEFLSSGEMLQMVAEGMSKNACGNMEVMHGKEVADAQLELMMDVREVLVQLVLFEEMQMLKY</sequence>
<organism evidence="4 5">
    <name type="scientific">Heracleum sosnowskyi</name>
    <dbReference type="NCBI Taxonomy" id="360622"/>
    <lineage>
        <taxon>Eukaryota</taxon>
        <taxon>Viridiplantae</taxon>
        <taxon>Streptophyta</taxon>
        <taxon>Embryophyta</taxon>
        <taxon>Tracheophyta</taxon>
        <taxon>Spermatophyta</taxon>
        <taxon>Magnoliopsida</taxon>
        <taxon>eudicotyledons</taxon>
        <taxon>Gunneridae</taxon>
        <taxon>Pentapetalae</taxon>
        <taxon>asterids</taxon>
        <taxon>campanulids</taxon>
        <taxon>Apiales</taxon>
        <taxon>Apiaceae</taxon>
        <taxon>Apioideae</taxon>
        <taxon>apioid superclade</taxon>
        <taxon>Tordylieae</taxon>
        <taxon>Tordyliinae</taxon>
        <taxon>Heracleum</taxon>
    </lineage>
</organism>
<comment type="caution">
    <text evidence="4">The sequence shown here is derived from an EMBL/GenBank/DDBJ whole genome shotgun (WGS) entry which is preliminary data.</text>
</comment>
<dbReference type="Pfam" id="PF04833">
    <property type="entry name" value="COBRA"/>
    <property type="match status" value="1"/>
</dbReference>
<dbReference type="Proteomes" id="UP001237642">
    <property type="component" value="Unassembled WGS sequence"/>
</dbReference>
<name>A0AAD8MWS2_9APIA</name>
<evidence type="ECO:0000256" key="1">
    <source>
        <dbReference type="ARBA" id="ARBA00005507"/>
    </source>
</evidence>
<dbReference type="PANTHER" id="PTHR31673">
    <property type="entry name" value="PROTEIN COBRA"/>
    <property type="match status" value="1"/>
</dbReference>
<dbReference type="InterPro" id="IPR006918">
    <property type="entry name" value="COBRA_pln"/>
</dbReference>
<reference evidence="4" key="1">
    <citation type="submission" date="2023-02" db="EMBL/GenBank/DDBJ databases">
        <title>Genome of toxic invasive species Heracleum sosnowskyi carries increased number of genes despite the absence of recent whole-genome duplications.</title>
        <authorList>
            <person name="Schelkunov M."/>
            <person name="Shtratnikova V."/>
            <person name="Makarenko M."/>
            <person name="Klepikova A."/>
            <person name="Omelchenko D."/>
            <person name="Novikova G."/>
            <person name="Obukhova E."/>
            <person name="Bogdanov V."/>
            <person name="Penin A."/>
            <person name="Logacheva M."/>
        </authorList>
    </citation>
    <scope>NUCLEOTIDE SEQUENCE</scope>
    <source>
        <strain evidence="4">Hsosn_3</strain>
        <tissue evidence="4">Leaf</tissue>
    </source>
</reference>
<evidence type="ECO:0000313" key="5">
    <source>
        <dbReference type="Proteomes" id="UP001237642"/>
    </source>
</evidence>
<comment type="similarity">
    <text evidence="1">Belongs to the COBRA family.</text>
</comment>
<evidence type="ECO:0000313" key="4">
    <source>
        <dbReference type="EMBL" id="KAK1392700.1"/>
    </source>
</evidence>
<dbReference type="EMBL" id="JAUIZM010000003">
    <property type="protein sequence ID" value="KAK1392700.1"/>
    <property type="molecule type" value="Genomic_DNA"/>
</dbReference>
<keyword evidence="3" id="KW-0325">Glycoprotein</keyword>
<gene>
    <name evidence="4" type="ORF">POM88_011756</name>
</gene>
<accession>A0AAD8MWS2</accession>
<protein>
    <submittedName>
        <fullName evidence="4">Uncharacterized protein</fullName>
    </submittedName>
</protein>
<dbReference type="AlphaFoldDB" id="A0AAD8MWS2"/>
<dbReference type="PANTHER" id="PTHR31673:SF3">
    <property type="entry name" value="COBRA-LIKE PROTEIN 4"/>
    <property type="match status" value="1"/>
</dbReference>
<evidence type="ECO:0000256" key="3">
    <source>
        <dbReference type="ARBA" id="ARBA00023180"/>
    </source>
</evidence>
<evidence type="ECO:0000256" key="2">
    <source>
        <dbReference type="ARBA" id="ARBA00022729"/>
    </source>
</evidence>
<keyword evidence="2" id="KW-0732">Signal</keyword>